<reference evidence="1" key="1">
    <citation type="submission" date="2021-05" db="EMBL/GenBank/DDBJ databases">
        <authorList>
            <person name="Alioto T."/>
            <person name="Alioto T."/>
            <person name="Gomez Garrido J."/>
        </authorList>
    </citation>
    <scope>NUCLEOTIDE SEQUENCE</scope>
</reference>
<dbReference type="AlphaFoldDB" id="A0A8D8FGW4"/>
<protein>
    <submittedName>
        <fullName evidence="1">(northern house mosquito) hypothetical protein</fullName>
    </submittedName>
</protein>
<proteinExistence type="predicted"/>
<name>A0A8D8FGW4_CULPI</name>
<evidence type="ECO:0000313" key="1">
    <source>
        <dbReference type="EMBL" id="CAG6472242.1"/>
    </source>
</evidence>
<organism evidence="1">
    <name type="scientific">Culex pipiens</name>
    <name type="common">House mosquito</name>
    <dbReference type="NCBI Taxonomy" id="7175"/>
    <lineage>
        <taxon>Eukaryota</taxon>
        <taxon>Metazoa</taxon>
        <taxon>Ecdysozoa</taxon>
        <taxon>Arthropoda</taxon>
        <taxon>Hexapoda</taxon>
        <taxon>Insecta</taxon>
        <taxon>Pterygota</taxon>
        <taxon>Neoptera</taxon>
        <taxon>Endopterygota</taxon>
        <taxon>Diptera</taxon>
        <taxon>Nematocera</taxon>
        <taxon>Culicoidea</taxon>
        <taxon>Culicidae</taxon>
        <taxon>Culicinae</taxon>
        <taxon>Culicini</taxon>
        <taxon>Culex</taxon>
        <taxon>Culex</taxon>
    </lineage>
</organism>
<accession>A0A8D8FGW4</accession>
<dbReference type="EMBL" id="HBUE01069628">
    <property type="protein sequence ID" value="CAG6472242.1"/>
    <property type="molecule type" value="Transcribed_RNA"/>
</dbReference>
<sequence>MACRAAVVDNLILLGSLGNATNWQFRQLSCSCHPRDNTMVSTSPEYNFLHGSFRARQKAIFFTSGRLNRAPSGDVWPELKPVPANPDSKKFFRYENRCDLSWRYKIPFLRSYHQLQPELHHSLARCSFLPKNSDATVPESSLNNSLRHN</sequence>